<gene>
    <name evidence="1" type="ORF">AQUCO_01800152v1</name>
</gene>
<organism evidence="1 2">
    <name type="scientific">Aquilegia coerulea</name>
    <name type="common">Rocky mountain columbine</name>
    <dbReference type="NCBI Taxonomy" id="218851"/>
    <lineage>
        <taxon>Eukaryota</taxon>
        <taxon>Viridiplantae</taxon>
        <taxon>Streptophyta</taxon>
        <taxon>Embryophyta</taxon>
        <taxon>Tracheophyta</taxon>
        <taxon>Spermatophyta</taxon>
        <taxon>Magnoliopsida</taxon>
        <taxon>Ranunculales</taxon>
        <taxon>Ranunculaceae</taxon>
        <taxon>Thalictroideae</taxon>
        <taxon>Aquilegia</taxon>
    </lineage>
</organism>
<dbReference type="Proteomes" id="UP000230069">
    <property type="component" value="Unassembled WGS sequence"/>
</dbReference>
<proteinExistence type="predicted"/>
<protein>
    <submittedName>
        <fullName evidence="1">Uncharacterized protein</fullName>
    </submittedName>
</protein>
<evidence type="ECO:0000313" key="1">
    <source>
        <dbReference type="EMBL" id="PIA43908.1"/>
    </source>
</evidence>
<dbReference type="AlphaFoldDB" id="A0A2G5DK74"/>
<keyword evidence="2" id="KW-1185">Reference proteome</keyword>
<name>A0A2G5DK74_AQUCA</name>
<evidence type="ECO:0000313" key="2">
    <source>
        <dbReference type="Proteomes" id="UP000230069"/>
    </source>
</evidence>
<dbReference type="InParanoid" id="A0A2G5DK74"/>
<dbReference type="EMBL" id="KZ305035">
    <property type="protein sequence ID" value="PIA43908.1"/>
    <property type="molecule type" value="Genomic_DNA"/>
</dbReference>
<sequence length="78" mass="9132">MILIDLSINNNITSRLYILYSLFLAFTETTDASKLFVYDCNNGFNLYLQRRYQCLRTTSLSISSSRSPGPTLLCHWWR</sequence>
<reference evidence="1 2" key="1">
    <citation type="submission" date="2017-09" db="EMBL/GenBank/DDBJ databases">
        <title>WGS assembly of Aquilegia coerulea Goldsmith.</title>
        <authorList>
            <person name="Hodges S."/>
            <person name="Kramer E."/>
            <person name="Nordborg M."/>
            <person name="Tomkins J."/>
            <person name="Borevitz J."/>
            <person name="Derieg N."/>
            <person name="Yan J."/>
            <person name="Mihaltcheva S."/>
            <person name="Hayes R.D."/>
            <person name="Rokhsar D."/>
        </authorList>
    </citation>
    <scope>NUCLEOTIDE SEQUENCE [LARGE SCALE GENOMIC DNA]</scope>
    <source>
        <strain evidence="2">cv. Goldsmith</strain>
    </source>
</reference>
<accession>A0A2G5DK74</accession>